<protein>
    <submittedName>
        <fullName evidence="2">Uncharacterized protein</fullName>
    </submittedName>
</protein>
<evidence type="ECO:0000256" key="1">
    <source>
        <dbReference type="SAM" id="MobiDB-lite"/>
    </source>
</evidence>
<dbReference type="AlphaFoldDB" id="A0AAQ3K6C6"/>
<accession>A0AAQ3K6C6</accession>
<feature type="region of interest" description="Disordered" evidence="1">
    <location>
        <begin position="1"/>
        <end position="61"/>
    </location>
</feature>
<keyword evidence="3" id="KW-1185">Reference proteome</keyword>
<evidence type="ECO:0000313" key="2">
    <source>
        <dbReference type="EMBL" id="WOL01999.1"/>
    </source>
</evidence>
<proteinExistence type="predicted"/>
<evidence type="ECO:0000313" key="3">
    <source>
        <dbReference type="Proteomes" id="UP001327560"/>
    </source>
</evidence>
<dbReference type="EMBL" id="CP136892">
    <property type="protein sequence ID" value="WOL01999.1"/>
    <property type="molecule type" value="Genomic_DNA"/>
</dbReference>
<dbReference type="Proteomes" id="UP001327560">
    <property type="component" value="Chromosome 3"/>
</dbReference>
<gene>
    <name evidence="2" type="ORF">Cni_G10718</name>
</gene>
<organism evidence="2 3">
    <name type="scientific">Canna indica</name>
    <name type="common">Indian-shot</name>
    <dbReference type="NCBI Taxonomy" id="4628"/>
    <lineage>
        <taxon>Eukaryota</taxon>
        <taxon>Viridiplantae</taxon>
        <taxon>Streptophyta</taxon>
        <taxon>Embryophyta</taxon>
        <taxon>Tracheophyta</taxon>
        <taxon>Spermatophyta</taxon>
        <taxon>Magnoliopsida</taxon>
        <taxon>Liliopsida</taxon>
        <taxon>Zingiberales</taxon>
        <taxon>Cannaceae</taxon>
        <taxon>Canna</taxon>
    </lineage>
</organism>
<reference evidence="2 3" key="1">
    <citation type="submission" date="2023-10" db="EMBL/GenBank/DDBJ databases">
        <title>Chromosome-scale genome assembly provides insights into flower coloration mechanisms of Canna indica.</title>
        <authorList>
            <person name="Li C."/>
        </authorList>
    </citation>
    <scope>NUCLEOTIDE SEQUENCE [LARGE SCALE GENOMIC DNA]</scope>
    <source>
        <tissue evidence="2">Flower</tissue>
    </source>
</reference>
<name>A0AAQ3K6C6_9LILI</name>
<sequence length="61" mass="6948">MMGPKKGFLEQVSRTTSFEGKSKKARPRHTNYKPPNDVRKEDVGKGLIDLYQRLGSGPRKM</sequence>